<gene>
    <name evidence="2" type="ORF">LIER_14936</name>
</gene>
<organism evidence="2 3">
    <name type="scientific">Lithospermum erythrorhizon</name>
    <name type="common">Purple gromwell</name>
    <name type="synonym">Lithospermum officinale var. erythrorhizon</name>
    <dbReference type="NCBI Taxonomy" id="34254"/>
    <lineage>
        <taxon>Eukaryota</taxon>
        <taxon>Viridiplantae</taxon>
        <taxon>Streptophyta</taxon>
        <taxon>Embryophyta</taxon>
        <taxon>Tracheophyta</taxon>
        <taxon>Spermatophyta</taxon>
        <taxon>Magnoliopsida</taxon>
        <taxon>eudicotyledons</taxon>
        <taxon>Gunneridae</taxon>
        <taxon>Pentapetalae</taxon>
        <taxon>asterids</taxon>
        <taxon>lamiids</taxon>
        <taxon>Boraginales</taxon>
        <taxon>Boraginaceae</taxon>
        <taxon>Boraginoideae</taxon>
        <taxon>Lithospermeae</taxon>
        <taxon>Lithospermum</taxon>
    </lineage>
</organism>
<proteinExistence type="predicted"/>
<keyword evidence="1" id="KW-0812">Transmembrane</keyword>
<comment type="caution">
    <text evidence="2">The sequence shown here is derived from an EMBL/GenBank/DDBJ whole genome shotgun (WGS) entry which is preliminary data.</text>
</comment>
<dbReference type="Proteomes" id="UP001454036">
    <property type="component" value="Unassembled WGS sequence"/>
</dbReference>
<keyword evidence="3" id="KW-1185">Reference proteome</keyword>
<reference evidence="2 3" key="1">
    <citation type="submission" date="2024-01" db="EMBL/GenBank/DDBJ databases">
        <title>The complete chloroplast genome sequence of Lithospermum erythrorhizon: insights into the phylogenetic relationship among Boraginaceae species and the maternal lineages of purple gromwells.</title>
        <authorList>
            <person name="Okada T."/>
            <person name="Watanabe K."/>
        </authorList>
    </citation>
    <scope>NUCLEOTIDE SEQUENCE [LARGE SCALE GENOMIC DNA]</scope>
</reference>
<evidence type="ECO:0000313" key="3">
    <source>
        <dbReference type="Proteomes" id="UP001454036"/>
    </source>
</evidence>
<dbReference type="EMBL" id="BAABME010003172">
    <property type="protein sequence ID" value="GAA0157733.1"/>
    <property type="molecule type" value="Genomic_DNA"/>
</dbReference>
<evidence type="ECO:0000313" key="2">
    <source>
        <dbReference type="EMBL" id="GAA0157733.1"/>
    </source>
</evidence>
<feature type="transmembrane region" description="Helical" evidence="1">
    <location>
        <begin position="119"/>
        <end position="144"/>
    </location>
</feature>
<dbReference type="AlphaFoldDB" id="A0AAV3Q2H0"/>
<evidence type="ECO:0000256" key="1">
    <source>
        <dbReference type="SAM" id="Phobius"/>
    </source>
</evidence>
<name>A0AAV3Q2H0_LITER</name>
<keyword evidence="1" id="KW-1133">Transmembrane helix</keyword>
<keyword evidence="1" id="KW-0472">Membrane</keyword>
<accession>A0AAV3Q2H0</accession>
<sequence>MLLQVHEALVLFKVFRGVECGKYFDLSIVVMGAVGCCKRRQPLRTRRISCLESLQKVEMADEKAQILLLSRRIEERALVQRAKRIGERGSPCLRPRLVRRETELFQEIEKKVSTNSIKALLISILMAAMPCFFTLEDLMIWVSFWP</sequence>
<protein>
    <submittedName>
        <fullName evidence="2">Uncharacterized protein</fullName>
    </submittedName>
</protein>